<gene>
    <name evidence="2" type="ORF">Pan241w_35810</name>
</gene>
<reference evidence="2 3" key="1">
    <citation type="submission" date="2019-02" db="EMBL/GenBank/DDBJ databases">
        <title>Deep-cultivation of Planctomycetes and their phenomic and genomic characterization uncovers novel biology.</title>
        <authorList>
            <person name="Wiegand S."/>
            <person name="Jogler M."/>
            <person name="Boedeker C."/>
            <person name="Pinto D."/>
            <person name="Vollmers J."/>
            <person name="Rivas-Marin E."/>
            <person name="Kohn T."/>
            <person name="Peeters S.H."/>
            <person name="Heuer A."/>
            <person name="Rast P."/>
            <person name="Oberbeckmann S."/>
            <person name="Bunk B."/>
            <person name="Jeske O."/>
            <person name="Meyerdierks A."/>
            <person name="Storesund J.E."/>
            <person name="Kallscheuer N."/>
            <person name="Luecker S."/>
            <person name="Lage O.M."/>
            <person name="Pohl T."/>
            <person name="Merkel B.J."/>
            <person name="Hornburger P."/>
            <person name="Mueller R.-W."/>
            <person name="Bruemmer F."/>
            <person name="Labrenz M."/>
            <person name="Spormann A.M."/>
            <person name="Op den Camp H."/>
            <person name="Overmann J."/>
            <person name="Amann R."/>
            <person name="Jetten M.S.M."/>
            <person name="Mascher T."/>
            <person name="Medema M.H."/>
            <person name="Devos D.P."/>
            <person name="Kaster A.-K."/>
            <person name="Ovreas L."/>
            <person name="Rohde M."/>
            <person name="Galperin M.Y."/>
            <person name="Jogler C."/>
        </authorList>
    </citation>
    <scope>NUCLEOTIDE SEQUENCE [LARGE SCALE GENOMIC DNA]</scope>
    <source>
        <strain evidence="2 3">Pan241w</strain>
    </source>
</reference>
<protein>
    <submittedName>
        <fullName evidence="2">Uncharacterized protein</fullName>
    </submittedName>
</protein>
<dbReference type="KEGG" id="gaz:Pan241w_35810"/>
<organism evidence="2 3">
    <name type="scientific">Gimesia alba</name>
    <dbReference type="NCBI Taxonomy" id="2527973"/>
    <lineage>
        <taxon>Bacteria</taxon>
        <taxon>Pseudomonadati</taxon>
        <taxon>Planctomycetota</taxon>
        <taxon>Planctomycetia</taxon>
        <taxon>Planctomycetales</taxon>
        <taxon>Planctomycetaceae</taxon>
        <taxon>Gimesia</taxon>
    </lineage>
</organism>
<accession>A0A517RHZ6</accession>
<evidence type="ECO:0000256" key="1">
    <source>
        <dbReference type="SAM" id="MobiDB-lite"/>
    </source>
</evidence>
<feature type="compositionally biased region" description="Polar residues" evidence="1">
    <location>
        <begin position="29"/>
        <end position="41"/>
    </location>
</feature>
<proteinExistence type="predicted"/>
<feature type="region of interest" description="Disordered" evidence="1">
    <location>
        <begin position="1"/>
        <end position="41"/>
    </location>
</feature>
<dbReference type="RefSeq" id="WP_261344223.1">
    <property type="nucleotide sequence ID" value="NZ_CP036269.1"/>
</dbReference>
<name>A0A517RHZ6_9PLAN</name>
<keyword evidence="3" id="KW-1185">Reference proteome</keyword>
<dbReference type="AlphaFoldDB" id="A0A517RHZ6"/>
<sequence length="41" mass="4534">MTNGKSHDHKTSEETKLNEQGEQQRPPASISQEKGGSQPQK</sequence>
<dbReference type="EMBL" id="CP036269">
    <property type="protein sequence ID" value="QDT43480.1"/>
    <property type="molecule type" value="Genomic_DNA"/>
</dbReference>
<evidence type="ECO:0000313" key="3">
    <source>
        <dbReference type="Proteomes" id="UP000317171"/>
    </source>
</evidence>
<feature type="compositionally biased region" description="Basic and acidic residues" evidence="1">
    <location>
        <begin position="1"/>
        <end position="19"/>
    </location>
</feature>
<evidence type="ECO:0000313" key="2">
    <source>
        <dbReference type="EMBL" id="QDT43480.1"/>
    </source>
</evidence>
<dbReference type="Proteomes" id="UP000317171">
    <property type="component" value="Chromosome"/>
</dbReference>